<dbReference type="SUPFAM" id="SSF53335">
    <property type="entry name" value="S-adenosyl-L-methionine-dependent methyltransferases"/>
    <property type="match status" value="1"/>
</dbReference>
<comment type="caution">
    <text evidence="1">The sequence shown here is derived from an EMBL/GenBank/DDBJ whole genome shotgun (WGS) entry which is preliminary data.</text>
</comment>
<proteinExistence type="predicted"/>
<dbReference type="Pfam" id="PF13489">
    <property type="entry name" value="Methyltransf_23"/>
    <property type="match status" value="1"/>
</dbReference>
<dbReference type="InterPro" id="IPR029063">
    <property type="entry name" value="SAM-dependent_MTases_sf"/>
</dbReference>
<dbReference type="Gene3D" id="3.40.50.150">
    <property type="entry name" value="Vaccinia Virus protein VP39"/>
    <property type="match status" value="1"/>
</dbReference>
<name>K1YHD8_9BACT</name>
<dbReference type="EMBL" id="AMFJ01036159">
    <property type="protein sequence ID" value="EKD24784.1"/>
    <property type="molecule type" value="Genomic_DNA"/>
</dbReference>
<protein>
    <recommendedName>
        <fullName evidence="2">Methyltransferase type 11</fullName>
    </recommendedName>
</protein>
<evidence type="ECO:0008006" key="2">
    <source>
        <dbReference type="Google" id="ProtNLM"/>
    </source>
</evidence>
<reference evidence="1" key="1">
    <citation type="journal article" date="2012" name="Science">
        <title>Fermentation, hydrogen, and sulfur metabolism in multiple uncultivated bacterial phyla.</title>
        <authorList>
            <person name="Wrighton K.C."/>
            <person name="Thomas B.C."/>
            <person name="Sharon I."/>
            <person name="Miller C.S."/>
            <person name="Castelle C.J."/>
            <person name="VerBerkmoes N.C."/>
            <person name="Wilkins M.J."/>
            <person name="Hettich R.L."/>
            <person name="Lipton M.S."/>
            <person name="Williams K.H."/>
            <person name="Long P.E."/>
            <person name="Banfield J.F."/>
        </authorList>
    </citation>
    <scope>NUCLEOTIDE SEQUENCE [LARGE SCALE GENOMIC DNA]</scope>
</reference>
<organism evidence="1">
    <name type="scientific">uncultured bacterium</name>
    <name type="common">gcode 4</name>
    <dbReference type="NCBI Taxonomy" id="1234023"/>
    <lineage>
        <taxon>Bacteria</taxon>
        <taxon>environmental samples</taxon>
    </lineage>
</organism>
<accession>K1YHD8</accession>
<sequence>MSRDQSFWHKKLSLIDIIIYKLRTKQILKHCNFDDKVIVDAGCWHNALFLQHIKKKYAPKKLIAFDMKLNHEELKKQWILTQEWNLNEDFNLPEKVDLFLCTAVLEHLSEPINFLKNAYANLKKWGYLLLTTPSIRSKPVLEFIAFRLKLINPIEISDHKEYYTKDKLVKYLEKAWFEKKNIKHRYFELYMNNFVLVQK</sequence>
<gene>
    <name evidence="1" type="ORF">ACD_80C00152G0003</name>
</gene>
<dbReference type="AlphaFoldDB" id="K1YHD8"/>
<evidence type="ECO:0000313" key="1">
    <source>
        <dbReference type="EMBL" id="EKD24784.1"/>
    </source>
</evidence>